<sequence length="67" mass="8038">FQEYLLYENQSPVFGVTKLPKQLSQTLPHTEMEQEVSLFFYIHPKYQLPKVDIQYFLSEKEKKTLAQ</sequence>
<reference evidence="1" key="1">
    <citation type="journal article" date="2012" name="Science">
        <title>Fermentation, hydrogen, and sulfur metabolism in multiple uncultivated bacterial phyla.</title>
        <authorList>
            <person name="Wrighton K.C."/>
            <person name="Thomas B.C."/>
            <person name="Sharon I."/>
            <person name="Miller C.S."/>
            <person name="Castelle C.J."/>
            <person name="VerBerkmoes N.C."/>
            <person name="Wilkins M.J."/>
            <person name="Hettich R.L."/>
            <person name="Lipton M.S."/>
            <person name="Williams K.H."/>
            <person name="Long P.E."/>
            <person name="Banfield J.F."/>
        </authorList>
    </citation>
    <scope>NUCLEOTIDE SEQUENCE [LARGE SCALE GENOMIC DNA]</scope>
</reference>
<organism evidence="1">
    <name type="scientific">uncultured bacterium</name>
    <name type="common">gcode 4</name>
    <dbReference type="NCBI Taxonomy" id="1234023"/>
    <lineage>
        <taxon>Bacteria</taxon>
        <taxon>environmental samples</taxon>
    </lineage>
</organism>
<dbReference type="EMBL" id="AMFJ01036100">
    <property type="protein sequence ID" value="EKD25256.1"/>
    <property type="molecule type" value="Genomic_DNA"/>
</dbReference>
<accession>K1XJA2</accession>
<protein>
    <submittedName>
        <fullName evidence="1">Uncharacterized protein</fullName>
    </submittedName>
</protein>
<evidence type="ECO:0000313" key="1">
    <source>
        <dbReference type="EMBL" id="EKD25256.1"/>
    </source>
</evidence>
<gene>
    <name evidence="1" type="ORF">ACD_80C00093G0001</name>
</gene>
<feature type="non-terminal residue" evidence="1">
    <location>
        <position position="1"/>
    </location>
</feature>
<name>K1XJA2_9BACT</name>
<proteinExistence type="predicted"/>
<dbReference type="AlphaFoldDB" id="K1XJA2"/>
<comment type="caution">
    <text evidence="1">The sequence shown here is derived from an EMBL/GenBank/DDBJ whole genome shotgun (WGS) entry which is preliminary data.</text>
</comment>